<dbReference type="SMART" id="SM00437">
    <property type="entry name" value="TOP1Ac"/>
    <property type="match status" value="1"/>
</dbReference>
<dbReference type="GO" id="GO:0046872">
    <property type="term" value="F:metal ion binding"/>
    <property type="evidence" value="ECO:0007669"/>
    <property type="project" value="UniProtKB-KW"/>
</dbReference>
<dbReference type="EMBL" id="RCCJ01000001">
    <property type="protein sequence ID" value="RLJ71603.1"/>
    <property type="molecule type" value="Genomic_DNA"/>
</dbReference>
<keyword evidence="4" id="KW-0460">Magnesium</keyword>
<feature type="site" description="Interaction with DNA" evidence="8">
    <location>
        <position position="136"/>
    </location>
</feature>
<evidence type="ECO:0000256" key="5">
    <source>
        <dbReference type="ARBA" id="ARBA00023029"/>
    </source>
</evidence>
<dbReference type="PANTHER" id="PTHR42785:SF1">
    <property type="entry name" value="DNA TOPOISOMERASE"/>
    <property type="match status" value="1"/>
</dbReference>
<dbReference type="PROSITE" id="PS00396">
    <property type="entry name" value="TOPO_IA_1"/>
    <property type="match status" value="1"/>
</dbReference>
<dbReference type="SMART" id="SM00493">
    <property type="entry name" value="TOPRIM"/>
    <property type="match status" value="1"/>
</dbReference>
<dbReference type="SUPFAM" id="SSF56712">
    <property type="entry name" value="Prokaryotic type I DNA topoisomerase"/>
    <property type="match status" value="1"/>
</dbReference>
<protein>
    <recommendedName>
        <fullName evidence="8">DNA topoisomerase 1</fullName>
        <ecNumber evidence="8">5.6.2.1</ecNumber>
    </recommendedName>
    <alternativeName>
        <fullName evidence="8">DNA topoisomerase I</fullName>
    </alternativeName>
</protein>
<dbReference type="Gene3D" id="1.10.290.10">
    <property type="entry name" value="Topoisomerase I, domain 4"/>
    <property type="match status" value="1"/>
</dbReference>
<keyword evidence="3" id="KW-0479">Metal-binding</keyword>
<feature type="site" description="Interaction with DNA" evidence="8">
    <location>
        <position position="283"/>
    </location>
</feature>
<evidence type="ECO:0000256" key="6">
    <source>
        <dbReference type="ARBA" id="ARBA00023125"/>
    </source>
</evidence>
<dbReference type="PRINTS" id="PR00417">
    <property type="entry name" value="PRTPISMRASEI"/>
</dbReference>
<dbReference type="InterPro" id="IPR023405">
    <property type="entry name" value="Topo_IA_core_domain"/>
</dbReference>
<dbReference type="GO" id="GO:0003677">
    <property type="term" value="F:DNA binding"/>
    <property type="evidence" value="ECO:0007669"/>
    <property type="project" value="UniProtKB-KW"/>
</dbReference>
<comment type="caution">
    <text evidence="11">The sequence shown here is derived from an EMBL/GenBank/DDBJ whole genome shotgun (WGS) entry which is preliminary data.</text>
</comment>
<sequence>MNLFIVESPTKAKTIQRYLGKEFIVRATFGHVKDLPQRELGVDEETLEAKYVYVKGKKKVIDSLKKLARSAQVVYVGTDPDREGEAIAYFVEQEILKVNKNVRRAVFYEITPSAIRESIRNAGELNMNMVYSQFARRILDRLIGYKVSPHLWKAFRNYKLSAGRVQSPALRLIVDREREIESFKVKKYYYVKALLEKDGHLFEATYDYRYENPSDAKLLAERIKDGVCAVVGVKRKEERVPPPKPFITSTLQSDANAKLGFPTEKTQSLAQKLYEWGVITYPRTDSYRMSSTKAREFMEYIAQKFGQEYVGRLRKFKEKPISQGAHECIRPTGIKERTLSGDYGVLYRLILSRTLASLMSEMLLEKREVDVEVSSPKLKTPLVLKAKGLEVKFDGWSRAYPADIKEEKLPELKEGELLKLVKVFIEEKKTQPPPRYTEGSLVRTLEKLGIGRPSTYATIVKTLKQRGYVHLYRKSLKPTEVAFLVVDYLMEHFPVLMDYSFTAYMENSLDEIEEGKRFWKDVVREFFGKVMSGVV</sequence>
<gene>
    <name evidence="8" type="primary">topA</name>
    <name evidence="11" type="ORF">BCF55_1909</name>
</gene>
<dbReference type="Gene3D" id="3.40.50.140">
    <property type="match status" value="1"/>
</dbReference>
<dbReference type="Pfam" id="PF01131">
    <property type="entry name" value="Topoisom_bac"/>
    <property type="match status" value="1"/>
</dbReference>
<dbReference type="CDD" id="cd00186">
    <property type="entry name" value="TOP1Ac"/>
    <property type="match status" value="1"/>
</dbReference>
<feature type="site" description="Interaction with DNA" evidence="8">
    <location>
        <position position="152"/>
    </location>
</feature>
<dbReference type="Pfam" id="PF01751">
    <property type="entry name" value="Toprim"/>
    <property type="match status" value="1"/>
</dbReference>
<comment type="function">
    <text evidence="8">Releases the supercoiling and torsional tension of DNA, which is introduced during the DNA replication and transcription, by transiently cleaving and rejoining one strand of the DNA duplex. Introduces a single-strand break via transesterification at a target site in duplex DNA. The scissile phosphodiester is attacked by the catalytic tyrosine of the enzyme, resulting in the formation of a DNA-(5'-phosphotyrosyl)-enzyme intermediate and the expulsion of a 3'-OH DNA strand. The free DNA strand then undergoes passage around the unbroken strand, thus removing DNA supercoils. Finally, in the religation step, the DNA 3'-OH attacks the covalent intermediate to expel the active-site tyrosine and restore the DNA phosphodiester backbone.</text>
</comment>
<feature type="site" description="Interaction with DNA" evidence="8">
    <location>
        <position position="140"/>
    </location>
</feature>
<dbReference type="InterPro" id="IPR006171">
    <property type="entry name" value="TOPRIM_dom"/>
</dbReference>
<evidence type="ECO:0000313" key="11">
    <source>
        <dbReference type="EMBL" id="RLJ71603.1"/>
    </source>
</evidence>
<dbReference type="GO" id="GO:0003917">
    <property type="term" value="F:DNA topoisomerase type I (single strand cut, ATP-independent) activity"/>
    <property type="evidence" value="ECO:0007669"/>
    <property type="project" value="UniProtKB-UniRule"/>
</dbReference>
<dbReference type="InterPro" id="IPR013825">
    <property type="entry name" value="Topo_IA_cen_sub2"/>
</dbReference>
<keyword evidence="7 8" id="KW-0413">Isomerase</keyword>
<evidence type="ECO:0000256" key="8">
    <source>
        <dbReference type="HAMAP-Rule" id="MF_00952"/>
    </source>
</evidence>
<proteinExistence type="inferred from homology"/>
<dbReference type="InterPro" id="IPR000380">
    <property type="entry name" value="Topo_IA"/>
</dbReference>
<dbReference type="HAMAP" id="MF_00952">
    <property type="entry name" value="Topoisom_1_prok"/>
    <property type="match status" value="1"/>
</dbReference>
<dbReference type="PANTHER" id="PTHR42785">
    <property type="entry name" value="DNA TOPOISOMERASE, TYPE IA, CORE"/>
    <property type="match status" value="1"/>
</dbReference>
<dbReference type="Gene3D" id="2.70.20.10">
    <property type="entry name" value="Topoisomerase I, domain 3"/>
    <property type="match status" value="1"/>
</dbReference>
<feature type="site" description="Interaction with DNA" evidence="8">
    <location>
        <position position="466"/>
    </location>
</feature>
<evidence type="ECO:0000259" key="10">
    <source>
        <dbReference type="PROSITE" id="PS52039"/>
    </source>
</evidence>
<dbReference type="EC" id="5.6.2.1" evidence="8"/>
<evidence type="ECO:0000313" key="12">
    <source>
        <dbReference type="Proteomes" id="UP000267841"/>
    </source>
</evidence>
<dbReference type="InterPro" id="IPR013824">
    <property type="entry name" value="Topo_IA_cen_sub1"/>
</dbReference>
<dbReference type="InterPro" id="IPR013497">
    <property type="entry name" value="Topo_IA_cen"/>
</dbReference>
<dbReference type="PROSITE" id="PS50880">
    <property type="entry name" value="TOPRIM"/>
    <property type="match status" value="1"/>
</dbReference>
<evidence type="ECO:0000256" key="1">
    <source>
        <dbReference type="ARBA" id="ARBA00000213"/>
    </source>
</evidence>
<accession>A0A497XXV8</accession>
<keyword evidence="12" id="KW-1185">Reference proteome</keyword>
<feature type="domain" description="Toprim" evidence="9">
    <location>
        <begin position="1"/>
        <end position="110"/>
    </location>
</feature>
<dbReference type="AlphaFoldDB" id="A0A497XXV8"/>
<feature type="region of interest" description="Interaction with DNA" evidence="8">
    <location>
        <begin position="161"/>
        <end position="166"/>
    </location>
</feature>
<feature type="site" description="Interaction with DNA" evidence="8">
    <location>
        <position position="31"/>
    </location>
</feature>
<dbReference type="GO" id="GO:0006265">
    <property type="term" value="P:DNA topological change"/>
    <property type="evidence" value="ECO:0007669"/>
    <property type="project" value="UniProtKB-UniRule"/>
</dbReference>
<organism evidence="11 12">
    <name type="scientific">Hydrogenivirga caldilitoris</name>
    <dbReference type="NCBI Taxonomy" id="246264"/>
    <lineage>
        <taxon>Bacteria</taxon>
        <taxon>Pseudomonadati</taxon>
        <taxon>Aquificota</taxon>
        <taxon>Aquificia</taxon>
        <taxon>Aquificales</taxon>
        <taxon>Aquificaceae</taxon>
        <taxon>Hydrogenivirga</taxon>
    </lineage>
</organism>
<dbReference type="NCBIfam" id="TIGR01051">
    <property type="entry name" value="topA_bact"/>
    <property type="match status" value="1"/>
</dbReference>
<dbReference type="PROSITE" id="PS52039">
    <property type="entry name" value="TOPO_IA_2"/>
    <property type="match status" value="1"/>
</dbReference>
<feature type="domain" description="Topo IA-type catalytic" evidence="10">
    <location>
        <begin position="126"/>
        <end position="535"/>
    </location>
</feature>
<dbReference type="InterPro" id="IPR003601">
    <property type="entry name" value="Topo_IA_2"/>
</dbReference>
<evidence type="ECO:0000256" key="4">
    <source>
        <dbReference type="ARBA" id="ARBA00022842"/>
    </source>
</evidence>
<dbReference type="SMART" id="SM00436">
    <property type="entry name" value="TOP1Bc"/>
    <property type="match status" value="1"/>
</dbReference>
<evidence type="ECO:0000256" key="3">
    <source>
        <dbReference type="ARBA" id="ARBA00022723"/>
    </source>
</evidence>
<dbReference type="InterPro" id="IPR023406">
    <property type="entry name" value="Topo_IA_AS"/>
</dbReference>
<evidence type="ECO:0000259" key="9">
    <source>
        <dbReference type="PROSITE" id="PS50880"/>
    </source>
</evidence>
<keyword evidence="6 8" id="KW-0238">DNA-binding</keyword>
<dbReference type="InterPro" id="IPR003602">
    <property type="entry name" value="Topo_IA_DNA-bd_dom"/>
</dbReference>
<dbReference type="OrthoDB" id="9804262at2"/>
<dbReference type="InterPro" id="IPR005733">
    <property type="entry name" value="TopoI_bac-type"/>
</dbReference>
<dbReference type="RefSeq" id="WP_121013079.1">
    <property type="nucleotide sequence ID" value="NZ_RCCJ01000001.1"/>
</dbReference>
<reference evidence="11 12" key="1">
    <citation type="submission" date="2018-10" db="EMBL/GenBank/DDBJ databases">
        <title>Genomic Encyclopedia of Archaeal and Bacterial Type Strains, Phase II (KMG-II): from individual species to whole genera.</title>
        <authorList>
            <person name="Goeker M."/>
        </authorList>
    </citation>
    <scope>NUCLEOTIDE SEQUENCE [LARGE SCALE GENOMIC DNA]</scope>
    <source>
        <strain evidence="11 12">DSM 16510</strain>
    </source>
</reference>
<dbReference type="Proteomes" id="UP000267841">
    <property type="component" value="Unassembled WGS sequence"/>
</dbReference>
<feature type="site" description="Interaction with DNA" evidence="8">
    <location>
        <position position="145"/>
    </location>
</feature>
<feature type="site" description="Interaction with DNA" evidence="8">
    <location>
        <position position="137"/>
    </location>
</feature>
<comment type="catalytic activity">
    <reaction evidence="1 8">
        <text>ATP-independent breakage of single-stranded DNA, followed by passage and rejoining.</text>
        <dbReference type="EC" id="5.6.2.1"/>
    </reaction>
</comment>
<dbReference type="Gene3D" id="1.10.460.10">
    <property type="entry name" value="Topoisomerase I, domain 2"/>
    <property type="match status" value="1"/>
</dbReference>
<feature type="active site" description="O-(5'-phospho-DNA)-tyrosine intermediate" evidence="8">
    <location>
        <position position="281"/>
    </location>
</feature>
<comment type="subunit">
    <text evidence="8">Monomer.</text>
</comment>
<evidence type="ECO:0000256" key="2">
    <source>
        <dbReference type="ARBA" id="ARBA00009446"/>
    </source>
</evidence>
<comment type="similarity">
    <text evidence="2 8">Belongs to the type IA topoisomerase family.</text>
</comment>
<evidence type="ECO:0000256" key="7">
    <source>
        <dbReference type="ARBA" id="ARBA00023235"/>
    </source>
</evidence>
<dbReference type="InterPro" id="IPR028612">
    <property type="entry name" value="Topoisom_1_IA"/>
</dbReference>
<keyword evidence="5 8" id="KW-0799">Topoisomerase</keyword>
<name>A0A497XXV8_9AQUI</name>
<dbReference type="InterPro" id="IPR013826">
    <property type="entry name" value="Topo_IA_cen_sub3"/>
</dbReference>